<dbReference type="Pfam" id="PF04991">
    <property type="entry name" value="LicD"/>
    <property type="match status" value="1"/>
</dbReference>
<dbReference type="OrthoDB" id="444255at2759"/>
<gene>
    <name evidence="2" type="ORF">PACLA_8A075030</name>
</gene>
<comment type="caution">
    <text evidence="2">The sequence shown here is derived from an EMBL/GenBank/DDBJ whole genome shotgun (WGS) entry which is preliminary data.</text>
</comment>
<feature type="domain" description="LicD/FKTN/FKRP nucleotidyltransferase" evidence="1">
    <location>
        <begin position="127"/>
        <end position="236"/>
    </location>
</feature>
<dbReference type="GO" id="GO:0009100">
    <property type="term" value="P:glycoprotein metabolic process"/>
    <property type="evidence" value="ECO:0007669"/>
    <property type="project" value="UniProtKB-ARBA"/>
</dbReference>
<sequence>MALRNFKCIFKVIFATEILLILNILANWPYLFNPVLLKPWEMHNGQESMTMANSTTGNKIVGRKTRFFNYSGDKYETTSESKTHTHGKMVPSDKIMENIYGSDCPFNPYKQTLNYLFNNWMALDNYYNFSSFLCGGSLIGLLRDGDLIPYDRDIDVCVTMENYQKVRAIHSAKPFDYRSSQIYLAVQEDFSNNNVSSRTLVDCRGRIAQRARDPCSFDTPGARLISRRVYVDVFVFREHGRRLRDHEYGKNHLKTDIFPLKHCTFMGVETKCPRNEMSLLLKYYEPDVLTKPHYKCQNKTWVATSQDANKQFKIWFRKRLKRHYS</sequence>
<dbReference type="InterPro" id="IPR007074">
    <property type="entry name" value="LicD/FKTN/FKRP_NTP_transf"/>
</dbReference>
<name>A0A6S7HB11_PARCT</name>
<dbReference type="PANTHER" id="PTHR43404:SF1">
    <property type="entry name" value="MNN4P"/>
    <property type="match status" value="1"/>
</dbReference>
<dbReference type="EMBL" id="CACRXK020002257">
    <property type="protein sequence ID" value="CAB3993410.1"/>
    <property type="molecule type" value="Genomic_DNA"/>
</dbReference>
<keyword evidence="3" id="KW-1185">Reference proteome</keyword>
<dbReference type="InterPro" id="IPR052942">
    <property type="entry name" value="LPS_cholinephosphotransferase"/>
</dbReference>
<evidence type="ECO:0000313" key="3">
    <source>
        <dbReference type="Proteomes" id="UP001152795"/>
    </source>
</evidence>
<evidence type="ECO:0000313" key="2">
    <source>
        <dbReference type="EMBL" id="CAB3993410.1"/>
    </source>
</evidence>
<reference evidence="2" key="1">
    <citation type="submission" date="2020-04" db="EMBL/GenBank/DDBJ databases">
        <authorList>
            <person name="Alioto T."/>
            <person name="Alioto T."/>
            <person name="Gomez Garrido J."/>
        </authorList>
    </citation>
    <scope>NUCLEOTIDE SEQUENCE</scope>
    <source>
        <strain evidence="2">A484AB</strain>
    </source>
</reference>
<proteinExistence type="predicted"/>
<dbReference type="AlphaFoldDB" id="A0A6S7HB11"/>
<dbReference type="Proteomes" id="UP001152795">
    <property type="component" value="Unassembled WGS sequence"/>
</dbReference>
<protein>
    <recommendedName>
        <fullName evidence="1">LicD/FKTN/FKRP nucleotidyltransferase domain-containing protein</fullName>
    </recommendedName>
</protein>
<evidence type="ECO:0000259" key="1">
    <source>
        <dbReference type="Pfam" id="PF04991"/>
    </source>
</evidence>
<organism evidence="2 3">
    <name type="scientific">Paramuricea clavata</name>
    <name type="common">Red gorgonian</name>
    <name type="synonym">Violescent sea-whip</name>
    <dbReference type="NCBI Taxonomy" id="317549"/>
    <lineage>
        <taxon>Eukaryota</taxon>
        <taxon>Metazoa</taxon>
        <taxon>Cnidaria</taxon>
        <taxon>Anthozoa</taxon>
        <taxon>Octocorallia</taxon>
        <taxon>Malacalcyonacea</taxon>
        <taxon>Plexauridae</taxon>
        <taxon>Paramuricea</taxon>
    </lineage>
</organism>
<dbReference type="PANTHER" id="PTHR43404">
    <property type="entry name" value="LIPOPOLYSACCHARIDE CHOLINEPHOSPHOTRANSFERASE LICD"/>
    <property type="match status" value="1"/>
</dbReference>
<accession>A0A6S7HB11</accession>